<name>A0A0E9TFW0_ANGAN</name>
<dbReference type="AlphaFoldDB" id="A0A0E9TFW0"/>
<proteinExistence type="predicted"/>
<dbReference type="EMBL" id="GBXM01056959">
    <property type="protein sequence ID" value="JAH51618.1"/>
    <property type="molecule type" value="Transcribed_RNA"/>
</dbReference>
<protein>
    <submittedName>
        <fullName evidence="1">Uncharacterized protein</fullName>
    </submittedName>
</protein>
<organism evidence="1">
    <name type="scientific">Anguilla anguilla</name>
    <name type="common">European freshwater eel</name>
    <name type="synonym">Muraena anguilla</name>
    <dbReference type="NCBI Taxonomy" id="7936"/>
    <lineage>
        <taxon>Eukaryota</taxon>
        <taxon>Metazoa</taxon>
        <taxon>Chordata</taxon>
        <taxon>Craniata</taxon>
        <taxon>Vertebrata</taxon>
        <taxon>Euteleostomi</taxon>
        <taxon>Actinopterygii</taxon>
        <taxon>Neopterygii</taxon>
        <taxon>Teleostei</taxon>
        <taxon>Anguilliformes</taxon>
        <taxon>Anguillidae</taxon>
        <taxon>Anguilla</taxon>
    </lineage>
</organism>
<reference evidence="1" key="2">
    <citation type="journal article" date="2015" name="Fish Shellfish Immunol.">
        <title>Early steps in the European eel (Anguilla anguilla)-Vibrio vulnificus interaction in the gills: Role of the RtxA13 toxin.</title>
        <authorList>
            <person name="Callol A."/>
            <person name="Pajuelo D."/>
            <person name="Ebbesson L."/>
            <person name="Teles M."/>
            <person name="MacKenzie S."/>
            <person name="Amaro C."/>
        </authorList>
    </citation>
    <scope>NUCLEOTIDE SEQUENCE</scope>
</reference>
<accession>A0A0E9TFW0</accession>
<sequence>MQGRAVLRVRHYICNVVLN</sequence>
<evidence type="ECO:0000313" key="1">
    <source>
        <dbReference type="EMBL" id="JAH51618.1"/>
    </source>
</evidence>
<reference evidence="1" key="1">
    <citation type="submission" date="2014-11" db="EMBL/GenBank/DDBJ databases">
        <authorList>
            <person name="Amaro Gonzalez C."/>
        </authorList>
    </citation>
    <scope>NUCLEOTIDE SEQUENCE</scope>
</reference>